<evidence type="ECO:0000256" key="2">
    <source>
        <dbReference type="ARBA" id="ARBA00022448"/>
    </source>
</evidence>
<keyword evidence="2" id="KW-0813">Transport</keyword>
<accession>A0ABT2NT97</accession>
<dbReference type="Pfam" id="PF04143">
    <property type="entry name" value="Sulf_transp"/>
    <property type="match status" value="1"/>
</dbReference>
<dbReference type="RefSeq" id="WP_261497022.1">
    <property type="nucleotide sequence ID" value="NZ_JAOCQF010000003.1"/>
</dbReference>
<organism evidence="10 11">
    <name type="scientific">Albidovulum sediminis</name>
    <dbReference type="NCBI Taxonomy" id="3066345"/>
    <lineage>
        <taxon>Bacteria</taxon>
        <taxon>Pseudomonadati</taxon>
        <taxon>Pseudomonadota</taxon>
        <taxon>Alphaproteobacteria</taxon>
        <taxon>Rhodobacterales</taxon>
        <taxon>Paracoccaceae</taxon>
        <taxon>Albidovulum</taxon>
    </lineage>
</organism>
<protein>
    <submittedName>
        <fullName evidence="10">YeeE/YedE family protein</fullName>
    </submittedName>
</protein>
<evidence type="ECO:0000256" key="9">
    <source>
        <dbReference type="SAM" id="Phobius"/>
    </source>
</evidence>
<feature type="transmembrane region" description="Helical" evidence="9">
    <location>
        <begin position="250"/>
        <end position="269"/>
    </location>
</feature>
<feature type="transmembrane region" description="Helical" evidence="9">
    <location>
        <begin position="139"/>
        <end position="160"/>
    </location>
</feature>
<evidence type="ECO:0000313" key="11">
    <source>
        <dbReference type="Proteomes" id="UP001205601"/>
    </source>
</evidence>
<evidence type="ECO:0000256" key="3">
    <source>
        <dbReference type="ARBA" id="ARBA00022475"/>
    </source>
</evidence>
<evidence type="ECO:0000256" key="7">
    <source>
        <dbReference type="ARBA" id="ARBA00023136"/>
    </source>
</evidence>
<name>A0ABT2NT97_9RHOB</name>
<dbReference type="PANTHER" id="PTHR30574">
    <property type="entry name" value="INNER MEMBRANE PROTEIN YEDE"/>
    <property type="match status" value="1"/>
</dbReference>
<feature type="transmembrane region" description="Helical" evidence="9">
    <location>
        <begin position="106"/>
        <end position="127"/>
    </location>
</feature>
<proteinExistence type="inferred from homology"/>
<dbReference type="PANTHER" id="PTHR30574:SF1">
    <property type="entry name" value="SULPHUR TRANSPORT DOMAIN-CONTAINING PROTEIN"/>
    <property type="match status" value="1"/>
</dbReference>
<dbReference type="Proteomes" id="UP001205601">
    <property type="component" value="Unassembled WGS sequence"/>
</dbReference>
<feature type="transmembrane region" description="Helical" evidence="9">
    <location>
        <begin position="45"/>
        <end position="64"/>
    </location>
</feature>
<comment type="subcellular location">
    <subcellularLocation>
        <location evidence="1">Cell inner membrane</location>
        <topology evidence="1">Multi-pass membrane protein</topology>
    </subcellularLocation>
</comment>
<keyword evidence="3" id="KW-1003">Cell membrane</keyword>
<reference evidence="11" key="1">
    <citation type="submission" date="2023-07" db="EMBL/GenBank/DDBJ databases">
        <title>Defluviimonas sediminis sp. nov., isolated from mangrove sediment.</title>
        <authorList>
            <person name="Liu L."/>
            <person name="Li J."/>
            <person name="Huang Y."/>
            <person name="Pan J."/>
            <person name="Li M."/>
        </authorList>
    </citation>
    <scope>NUCLEOTIDE SEQUENCE [LARGE SCALE GENOMIC DNA]</scope>
    <source>
        <strain evidence="11">FT324</strain>
    </source>
</reference>
<dbReference type="EMBL" id="JAOCQF010000003">
    <property type="protein sequence ID" value="MCT8331139.1"/>
    <property type="molecule type" value="Genomic_DNA"/>
</dbReference>
<comment type="caution">
    <text evidence="10">The sequence shown here is derived from an EMBL/GenBank/DDBJ whole genome shotgun (WGS) entry which is preliminary data.</text>
</comment>
<evidence type="ECO:0000256" key="6">
    <source>
        <dbReference type="ARBA" id="ARBA00022989"/>
    </source>
</evidence>
<keyword evidence="5 9" id="KW-0812">Transmembrane</keyword>
<feature type="transmembrane region" description="Helical" evidence="9">
    <location>
        <begin position="76"/>
        <end position="100"/>
    </location>
</feature>
<keyword evidence="4" id="KW-0997">Cell inner membrane</keyword>
<evidence type="ECO:0000256" key="4">
    <source>
        <dbReference type="ARBA" id="ARBA00022519"/>
    </source>
</evidence>
<comment type="similarity">
    <text evidence="8">Belongs to the TsuA/YedE (TC 9.B.102) family.</text>
</comment>
<evidence type="ECO:0000313" key="10">
    <source>
        <dbReference type="EMBL" id="MCT8331139.1"/>
    </source>
</evidence>
<evidence type="ECO:0000256" key="1">
    <source>
        <dbReference type="ARBA" id="ARBA00004429"/>
    </source>
</evidence>
<keyword evidence="7 9" id="KW-0472">Membrane</keyword>
<gene>
    <name evidence="10" type="ORF">N5I32_16590</name>
</gene>
<feature type="transmembrane region" description="Helical" evidence="9">
    <location>
        <begin position="289"/>
        <end position="309"/>
    </location>
</feature>
<keyword evidence="11" id="KW-1185">Reference proteome</keyword>
<dbReference type="InterPro" id="IPR007272">
    <property type="entry name" value="Sulf_transp_TsuA/YedE"/>
</dbReference>
<keyword evidence="6 9" id="KW-1133">Transmembrane helix</keyword>
<evidence type="ECO:0000256" key="5">
    <source>
        <dbReference type="ARBA" id="ARBA00022692"/>
    </source>
</evidence>
<sequence length="327" mass="33985">MSPDLILALMAGAVLGASAHRAGLCTVKAVAEVMTSGSGHVLWSFLKAALWTAGILSLARLAAYTPDLAARPLTPVAVLGGVVFGLGAAMNGACSFSTLARLAEGHTIMLFTLAGWALGITGAASLLPDLHAPPVPTQFPGWLAVPLVAWMLWEGFRVIRRARVEGGPLLDAYWPLSFSVLLLGLANAALLLLERPWSFTATALCSAGAAPLAACKQPAGLWLVSLAALAAMGLSAWYRRSFRLRRVRPLPALRHLAAGSAMGVGSTLIPGGNDGLILFGIPSLSPHALPAWAGIVAGIWLALTAMRFLGRPIPRIVCEGDICRSGL</sequence>
<feature type="transmembrane region" description="Helical" evidence="9">
    <location>
        <begin position="220"/>
        <end position="238"/>
    </location>
</feature>
<evidence type="ECO:0000256" key="8">
    <source>
        <dbReference type="ARBA" id="ARBA00035655"/>
    </source>
</evidence>
<feature type="transmembrane region" description="Helical" evidence="9">
    <location>
        <begin position="172"/>
        <end position="190"/>
    </location>
</feature>